<dbReference type="SUPFAM" id="SSF50814">
    <property type="entry name" value="Lipocalins"/>
    <property type="match status" value="1"/>
</dbReference>
<accession>A0A814NRE1</accession>
<dbReference type="InterPro" id="IPR012674">
    <property type="entry name" value="Calycin"/>
</dbReference>
<evidence type="ECO:0000313" key="1">
    <source>
        <dbReference type="EMBL" id="CAF1097324.1"/>
    </source>
</evidence>
<organism evidence="1 3">
    <name type="scientific">Didymodactylos carnosus</name>
    <dbReference type="NCBI Taxonomy" id="1234261"/>
    <lineage>
        <taxon>Eukaryota</taxon>
        <taxon>Metazoa</taxon>
        <taxon>Spiralia</taxon>
        <taxon>Gnathifera</taxon>
        <taxon>Rotifera</taxon>
        <taxon>Eurotatoria</taxon>
        <taxon>Bdelloidea</taxon>
        <taxon>Philodinida</taxon>
        <taxon>Philodinidae</taxon>
        <taxon>Didymodactylos</taxon>
    </lineage>
</organism>
<dbReference type="Proteomes" id="UP000663829">
    <property type="component" value="Unassembled WGS sequence"/>
</dbReference>
<gene>
    <name evidence="1" type="ORF">GPM918_LOCUS18570</name>
    <name evidence="2" type="ORF">SRO942_LOCUS18567</name>
</gene>
<proteinExistence type="predicted"/>
<dbReference type="AlphaFoldDB" id="A0A814NRE1"/>
<dbReference type="Gene3D" id="2.40.128.20">
    <property type="match status" value="2"/>
</dbReference>
<evidence type="ECO:0000313" key="3">
    <source>
        <dbReference type="Proteomes" id="UP000663829"/>
    </source>
</evidence>
<dbReference type="EMBL" id="CAJNOQ010005396">
    <property type="protein sequence ID" value="CAF1097324.1"/>
    <property type="molecule type" value="Genomic_DNA"/>
</dbReference>
<dbReference type="GO" id="GO:0008289">
    <property type="term" value="F:lipid binding"/>
    <property type="evidence" value="ECO:0007669"/>
    <property type="project" value="UniProtKB-KW"/>
</dbReference>
<dbReference type="Proteomes" id="UP000681722">
    <property type="component" value="Unassembled WGS sequence"/>
</dbReference>
<keyword evidence="3" id="KW-1185">Reference proteome</keyword>
<dbReference type="OrthoDB" id="412780at2759"/>
<sequence length="88" mass="10182">MASSRDSEVEKLKGTWDYIDGENFDDFMKELGISWVGTITFSNGRWVHKAVDKDGKVAMVERYIDEKGQQQVVMTCGKVTAKRWYKRV</sequence>
<comment type="caution">
    <text evidence="1">The sequence shown here is derived from an EMBL/GenBank/DDBJ whole genome shotgun (WGS) entry which is preliminary data.</text>
</comment>
<protein>
    <submittedName>
        <fullName evidence="1">Uncharacterized protein</fullName>
    </submittedName>
</protein>
<evidence type="ECO:0000313" key="2">
    <source>
        <dbReference type="EMBL" id="CAF3862457.1"/>
    </source>
</evidence>
<reference evidence="1" key="1">
    <citation type="submission" date="2021-02" db="EMBL/GenBank/DDBJ databases">
        <authorList>
            <person name="Nowell W R."/>
        </authorList>
    </citation>
    <scope>NUCLEOTIDE SEQUENCE</scope>
</reference>
<name>A0A814NRE1_9BILA</name>
<dbReference type="EMBL" id="CAJOBC010005396">
    <property type="protein sequence ID" value="CAF3862457.1"/>
    <property type="molecule type" value="Genomic_DNA"/>
</dbReference>